<sequence length="186" mass="21059">MIALELSDHLRHRRCPVQVHPVLVRASVLNQWGSQPRDVGSQRQLDVQGFNKPHPHHLPPLQAWPRNSRPHHQGPQYTSSPHPSLPYTRSYLPSPQHSWPHHLRPHHPLPMFRPKPHQRAHPSQAISLSRRARIYAQPKRPGSSVEVTRARCDTARQLVSLGELGISANRHSESTGTASRLALSSI</sequence>
<proteinExistence type="predicted"/>
<reference evidence="2 3" key="1">
    <citation type="submission" date="2019-05" db="EMBL/GenBank/DDBJ databases">
        <title>Another draft genome of Portunus trituberculatus and its Hox gene families provides insights of decapod evolution.</title>
        <authorList>
            <person name="Jeong J.-H."/>
            <person name="Song I."/>
            <person name="Kim S."/>
            <person name="Choi T."/>
            <person name="Kim D."/>
            <person name="Ryu S."/>
            <person name="Kim W."/>
        </authorList>
    </citation>
    <scope>NUCLEOTIDE SEQUENCE [LARGE SCALE GENOMIC DNA]</scope>
    <source>
        <tissue evidence="2">Muscle</tissue>
    </source>
</reference>
<dbReference type="AlphaFoldDB" id="A0A5B7E8R0"/>
<organism evidence="2 3">
    <name type="scientific">Portunus trituberculatus</name>
    <name type="common">Swimming crab</name>
    <name type="synonym">Neptunus trituberculatus</name>
    <dbReference type="NCBI Taxonomy" id="210409"/>
    <lineage>
        <taxon>Eukaryota</taxon>
        <taxon>Metazoa</taxon>
        <taxon>Ecdysozoa</taxon>
        <taxon>Arthropoda</taxon>
        <taxon>Crustacea</taxon>
        <taxon>Multicrustacea</taxon>
        <taxon>Malacostraca</taxon>
        <taxon>Eumalacostraca</taxon>
        <taxon>Eucarida</taxon>
        <taxon>Decapoda</taxon>
        <taxon>Pleocyemata</taxon>
        <taxon>Brachyura</taxon>
        <taxon>Eubrachyura</taxon>
        <taxon>Portunoidea</taxon>
        <taxon>Portunidae</taxon>
        <taxon>Portuninae</taxon>
        <taxon>Portunus</taxon>
    </lineage>
</organism>
<keyword evidence="3" id="KW-1185">Reference proteome</keyword>
<dbReference type="EMBL" id="VSRR010002100">
    <property type="protein sequence ID" value="MPC29606.1"/>
    <property type="molecule type" value="Genomic_DNA"/>
</dbReference>
<dbReference type="OrthoDB" id="361532at2759"/>
<evidence type="ECO:0000256" key="1">
    <source>
        <dbReference type="SAM" id="MobiDB-lite"/>
    </source>
</evidence>
<protein>
    <submittedName>
        <fullName evidence="2">Uncharacterized protein</fullName>
    </submittedName>
</protein>
<comment type="caution">
    <text evidence="2">The sequence shown here is derived from an EMBL/GenBank/DDBJ whole genome shotgun (WGS) entry which is preliminary data.</text>
</comment>
<dbReference type="Proteomes" id="UP000324222">
    <property type="component" value="Unassembled WGS sequence"/>
</dbReference>
<evidence type="ECO:0000313" key="2">
    <source>
        <dbReference type="EMBL" id="MPC29606.1"/>
    </source>
</evidence>
<feature type="region of interest" description="Disordered" evidence="1">
    <location>
        <begin position="47"/>
        <end position="85"/>
    </location>
</feature>
<name>A0A5B7E8R0_PORTR</name>
<evidence type="ECO:0000313" key="3">
    <source>
        <dbReference type="Proteomes" id="UP000324222"/>
    </source>
</evidence>
<gene>
    <name evidence="2" type="ORF">E2C01_022848</name>
</gene>
<accession>A0A5B7E8R0</accession>